<dbReference type="Proteomes" id="UP000663908">
    <property type="component" value="Chromosome"/>
</dbReference>
<keyword evidence="2" id="KW-1185">Reference proteome</keyword>
<sequence>MNTDEANAVEDDYEEPEACGEGMCQCACGGCHVCGCDCWRCPYCQQLPEDCECEDD</sequence>
<proteinExistence type="predicted"/>
<evidence type="ECO:0000313" key="1">
    <source>
        <dbReference type="EMBL" id="QTD96986.1"/>
    </source>
</evidence>
<protein>
    <recommendedName>
        <fullName evidence="3">Metallothionein</fullName>
    </recommendedName>
</protein>
<reference evidence="1 2" key="1">
    <citation type="submission" date="2021-03" db="EMBL/GenBank/DDBJ databases">
        <title>Complete genome sequence of Streptomyces cyanogenus S136, producer of anticancer angucycline landomycin A.</title>
        <authorList>
            <person name="Hrab P."/>
            <person name="Ruckert C."/>
            <person name="Busche T."/>
            <person name="Ostash I."/>
            <person name="Kalinowski J."/>
            <person name="Fedorenko V."/>
            <person name="Yushchuk O."/>
            <person name="Ostash B."/>
        </authorList>
    </citation>
    <scope>NUCLEOTIDE SEQUENCE [LARGE SCALE GENOMIC DNA]</scope>
    <source>
        <strain evidence="1 2">S136</strain>
    </source>
</reference>
<organism evidence="1 2">
    <name type="scientific">Streptomyces cyanogenus</name>
    <dbReference type="NCBI Taxonomy" id="80860"/>
    <lineage>
        <taxon>Bacteria</taxon>
        <taxon>Bacillati</taxon>
        <taxon>Actinomycetota</taxon>
        <taxon>Actinomycetes</taxon>
        <taxon>Kitasatosporales</taxon>
        <taxon>Streptomycetaceae</taxon>
        <taxon>Streptomyces</taxon>
    </lineage>
</organism>
<evidence type="ECO:0008006" key="3">
    <source>
        <dbReference type="Google" id="ProtNLM"/>
    </source>
</evidence>
<name>A0ABX7TK75_STRCY</name>
<evidence type="ECO:0000313" key="2">
    <source>
        <dbReference type="Proteomes" id="UP000663908"/>
    </source>
</evidence>
<gene>
    <name evidence="1" type="ORF">S1361_06455</name>
</gene>
<dbReference type="EMBL" id="CP071839">
    <property type="protein sequence ID" value="QTD96986.1"/>
    <property type="molecule type" value="Genomic_DNA"/>
</dbReference>
<accession>A0ABX7TK75</accession>